<proteinExistence type="predicted"/>
<protein>
    <recommendedName>
        <fullName evidence="4">DUF4390 domain-containing protein</fullName>
    </recommendedName>
</protein>
<reference evidence="2 3" key="1">
    <citation type="submission" date="2017-02" db="EMBL/GenBank/DDBJ databases">
        <authorList>
            <person name="Peterson S.W."/>
        </authorList>
    </citation>
    <scope>NUCLEOTIDE SEQUENCE [LARGE SCALE GENOMIC DNA]</scope>
    <source>
        <strain evidence="2 3">ATCC 49788</strain>
    </source>
</reference>
<keyword evidence="1" id="KW-0732">Signal</keyword>
<dbReference type="AlphaFoldDB" id="A0A1T4VTL3"/>
<evidence type="ECO:0000313" key="2">
    <source>
        <dbReference type="EMBL" id="SKA68340.1"/>
    </source>
</evidence>
<dbReference type="RefSeq" id="WP_078920774.1">
    <property type="nucleotide sequence ID" value="NZ_FUYB01000001.1"/>
</dbReference>
<dbReference type="InterPro" id="IPR025500">
    <property type="entry name" value="DUF4390"/>
</dbReference>
<keyword evidence="3" id="KW-1185">Reference proteome</keyword>
<sequence length="192" mass="21957">MKNSWWMRPLCIVFLGWLIATTSFAAAEKITVRDFTLYNQGQNKPLTATLHLDYQLTDYLRDSLLNGGTLRHEVRFNLVWHSDWWFNKSEKFASIISELKYHSLSRHYQVVRKDTGEHWNFSNLASALSHLGALESYKLPPLPANAYKNDTSLYMEATLAPKEPDSLPLGLSSLFSEDHALVSQGVLWALTP</sequence>
<accession>A0A1T4VTL3</accession>
<evidence type="ECO:0000256" key="1">
    <source>
        <dbReference type="SAM" id="SignalP"/>
    </source>
</evidence>
<dbReference type="Pfam" id="PF14334">
    <property type="entry name" value="DUF4390"/>
    <property type="match status" value="1"/>
</dbReference>
<organism evidence="2 3">
    <name type="scientific">Thiothrix eikelboomii</name>
    <dbReference type="NCBI Taxonomy" id="92487"/>
    <lineage>
        <taxon>Bacteria</taxon>
        <taxon>Pseudomonadati</taxon>
        <taxon>Pseudomonadota</taxon>
        <taxon>Gammaproteobacteria</taxon>
        <taxon>Thiotrichales</taxon>
        <taxon>Thiotrichaceae</taxon>
        <taxon>Thiothrix</taxon>
    </lineage>
</organism>
<evidence type="ECO:0000313" key="3">
    <source>
        <dbReference type="Proteomes" id="UP000190460"/>
    </source>
</evidence>
<dbReference type="STRING" id="92487.SAMN02745130_00269"/>
<dbReference type="Proteomes" id="UP000190460">
    <property type="component" value="Unassembled WGS sequence"/>
</dbReference>
<feature type="signal peptide" evidence="1">
    <location>
        <begin position="1"/>
        <end position="25"/>
    </location>
</feature>
<gene>
    <name evidence="2" type="ORF">SAMN02745130_00269</name>
</gene>
<dbReference type="OrthoDB" id="6198507at2"/>
<dbReference type="EMBL" id="FUYB01000001">
    <property type="protein sequence ID" value="SKA68340.1"/>
    <property type="molecule type" value="Genomic_DNA"/>
</dbReference>
<feature type="chain" id="PRO_5012368828" description="DUF4390 domain-containing protein" evidence="1">
    <location>
        <begin position="26"/>
        <end position="192"/>
    </location>
</feature>
<evidence type="ECO:0008006" key="4">
    <source>
        <dbReference type="Google" id="ProtNLM"/>
    </source>
</evidence>
<name>A0A1T4VTL3_9GAMM</name>